<dbReference type="AlphaFoldDB" id="A0AAE3DY48"/>
<feature type="domain" description="Helix-turn-helix" evidence="1">
    <location>
        <begin position="9"/>
        <end position="55"/>
    </location>
</feature>
<dbReference type="GO" id="GO:0003677">
    <property type="term" value="F:DNA binding"/>
    <property type="evidence" value="ECO:0007669"/>
    <property type="project" value="InterPro"/>
</dbReference>
<dbReference type="InterPro" id="IPR041657">
    <property type="entry name" value="HTH_17"/>
</dbReference>
<dbReference type="InterPro" id="IPR010093">
    <property type="entry name" value="SinI_DNA-bd"/>
</dbReference>
<dbReference type="Proteomes" id="UP001198242">
    <property type="component" value="Unassembled WGS sequence"/>
</dbReference>
<reference evidence="2 3" key="1">
    <citation type="submission" date="2021-10" db="EMBL/GenBank/DDBJ databases">
        <title>Anaerobic single-cell dispensing facilitates the cultivation of human gut bacteria.</title>
        <authorList>
            <person name="Afrizal A."/>
        </authorList>
    </citation>
    <scope>NUCLEOTIDE SEQUENCE [LARGE SCALE GENOMIC DNA]</scope>
    <source>
        <strain evidence="2 3">CLA-AA-H232</strain>
    </source>
</reference>
<evidence type="ECO:0000313" key="2">
    <source>
        <dbReference type="EMBL" id="MCC2209925.1"/>
    </source>
</evidence>
<keyword evidence="3" id="KW-1185">Reference proteome</keyword>
<sequence length="61" mass="7006">MSDNYEIWTTDEVMDYLLVGRNTLYNLLRNGKIKGFKIGSCWKIPKKAVDDYISSESGINT</sequence>
<evidence type="ECO:0000259" key="1">
    <source>
        <dbReference type="Pfam" id="PF12728"/>
    </source>
</evidence>
<dbReference type="EMBL" id="JAJEQM010000003">
    <property type="protein sequence ID" value="MCC2209925.1"/>
    <property type="molecule type" value="Genomic_DNA"/>
</dbReference>
<name>A0AAE3DY48_9FIRM</name>
<dbReference type="RefSeq" id="WP_308455967.1">
    <property type="nucleotide sequence ID" value="NZ_JAJEQM010000003.1"/>
</dbReference>
<organism evidence="2 3">
    <name type="scientific">Hominilimicola fabiformis</name>
    <dbReference type="NCBI Taxonomy" id="2885356"/>
    <lineage>
        <taxon>Bacteria</taxon>
        <taxon>Bacillati</taxon>
        <taxon>Bacillota</taxon>
        <taxon>Clostridia</taxon>
        <taxon>Eubacteriales</taxon>
        <taxon>Oscillospiraceae</taxon>
        <taxon>Hominilimicola</taxon>
    </lineage>
</organism>
<evidence type="ECO:0000313" key="3">
    <source>
        <dbReference type="Proteomes" id="UP001198242"/>
    </source>
</evidence>
<accession>A0AAE3DY48</accession>
<proteinExistence type="predicted"/>
<dbReference type="Pfam" id="PF12728">
    <property type="entry name" value="HTH_17"/>
    <property type="match status" value="1"/>
</dbReference>
<protein>
    <submittedName>
        <fullName evidence="2">Helix-turn-helix domain-containing protein</fullName>
    </submittedName>
</protein>
<gene>
    <name evidence="2" type="ORF">LKE05_03815</name>
</gene>
<dbReference type="NCBIfam" id="TIGR01764">
    <property type="entry name" value="excise"/>
    <property type="match status" value="1"/>
</dbReference>
<comment type="caution">
    <text evidence="2">The sequence shown here is derived from an EMBL/GenBank/DDBJ whole genome shotgun (WGS) entry which is preliminary data.</text>
</comment>